<gene>
    <name evidence="1" type="ORF">HJC23_001337</name>
</gene>
<name>A0ABD3PP73_9STRA</name>
<comment type="caution">
    <text evidence="1">The sequence shown here is derived from an EMBL/GenBank/DDBJ whole genome shotgun (WGS) entry which is preliminary data.</text>
</comment>
<dbReference type="EMBL" id="JABMIG020000139">
    <property type="protein sequence ID" value="KAL3789529.1"/>
    <property type="molecule type" value="Genomic_DNA"/>
</dbReference>
<dbReference type="AlphaFoldDB" id="A0ABD3PP73"/>
<protein>
    <recommendedName>
        <fullName evidence="3">O-fucosyltransferase family protein</fullName>
    </recommendedName>
</protein>
<sequence>MLIPNKEWWEHIKTEEVRHEVEFSISLSEIDDTVNERVAWKNEDKCDNIILFMPYFFSGHGHGFQLNCYLMAAVVAAFLDKALVILEPPHSENRFDTWSQFGCPADAFEDESHEKLIEGFPEGLLRLIQIPQLISRGCGVPTCEGTMTYHQWAQVQAQQRGRWGNGRRKAALPPIEYECMEGGRSIKVIPLDGPDLRTFCERIYWSQMIDRTSSNSREAAYNWVTRLGARPHEAAYFSDLQSESDIWDYISAIVNRSGVLKFQPWVARDVSEYIKSSNVPPDGSYDAIHVRRGDKLLAESKWLVEKYWGSKGYNARNMPANYVPLVHYLSQAWGGSDCPRRKNGRIRQTRIPRKIIYIATDDPNTVRAEIAQLPKAKGGYTELNGCQKAEFIFSPASETTTSFHMTPCLDYLGTCSDDDCSRRYARSIAAIADLTILTRAQKFVGEYNSNWGRLIKDFRTIFSDNLDALVPNDVSGRPPVLVRDTVEVFGQKPYPFGW</sequence>
<accession>A0ABD3PP73</accession>
<dbReference type="Gene3D" id="3.40.50.11350">
    <property type="match status" value="1"/>
</dbReference>
<reference evidence="1 2" key="1">
    <citation type="journal article" date="2020" name="G3 (Bethesda)">
        <title>Improved Reference Genome for Cyclotella cryptica CCMP332, a Model for Cell Wall Morphogenesis, Salinity Adaptation, and Lipid Production in Diatoms (Bacillariophyta).</title>
        <authorList>
            <person name="Roberts W.R."/>
            <person name="Downey K.M."/>
            <person name="Ruck E.C."/>
            <person name="Traller J.C."/>
            <person name="Alverson A.J."/>
        </authorList>
    </citation>
    <scope>NUCLEOTIDE SEQUENCE [LARGE SCALE GENOMIC DNA]</scope>
    <source>
        <strain evidence="1 2">CCMP332</strain>
    </source>
</reference>
<keyword evidence="2" id="KW-1185">Reference proteome</keyword>
<dbReference type="PANTHER" id="PTHR13132:SF29">
    <property type="entry name" value="ALPHA-(1,6)-FUCOSYLTRANSFERASE"/>
    <property type="match status" value="1"/>
</dbReference>
<proteinExistence type="predicted"/>
<organism evidence="1 2">
    <name type="scientific">Cyclotella cryptica</name>
    <dbReference type="NCBI Taxonomy" id="29204"/>
    <lineage>
        <taxon>Eukaryota</taxon>
        <taxon>Sar</taxon>
        <taxon>Stramenopiles</taxon>
        <taxon>Ochrophyta</taxon>
        <taxon>Bacillariophyta</taxon>
        <taxon>Coscinodiscophyceae</taxon>
        <taxon>Thalassiosirophycidae</taxon>
        <taxon>Stephanodiscales</taxon>
        <taxon>Stephanodiscaceae</taxon>
        <taxon>Cyclotella</taxon>
    </lineage>
</organism>
<dbReference type="PANTHER" id="PTHR13132">
    <property type="entry name" value="ALPHA- 1,6 -FUCOSYLTRANSFERASE"/>
    <property type="match status" value="1"/>
</dbReference>
<evidence type="ECO:0000313" key="1">
    <source>
        <dbReference type="EMBL" id="KAL3789529.1"/>
    </source>
</evidence>
<dbReference type="Proteomes" id="UP001516023">
    <property type="component" value="Unassembled WGS sequence"/>
</dbReference>
<evidence type="ECO:0008006" key="3">
    <source>
        <dbReference type="Google" id="ProtNLM"/>
    </source>
</evidence>
<evidence type="ECO:0000313" key="2">
    <source>
        <dbReference type="Proteomes" id="UP001516023"/>
    </source>
</evidence>